<feature type="compositionally biased region" description="Basic residues" evidence="1">
    <location>
        <begin position="120"/>
        <end position="132"/>
    </location>
</feature>
<feature type="region of interest" description="Disordered" evidence="1">
    <location>
        <begin position="1"/>
        <end position="153"/>
    </location>
</feature>
<feature type="compositionally biased region" description="Basic and acidic residues" evidence="1">
    <location>
        <begin position="1"/>
        <end position="26"/>
    </location>
</feature>
<dbReference type="GO" id="GO:0008661">
    <property type="term" value="F:1-deoxy-D-xylulose-5-phosphate synthase activity"/>
    <property type="evidence" value="ECO:0007669"/>
    <property type="project" value="UniProtKB-EC"/>
</dbReference>
<dbReference type="EC" id="2.2.1.7" evidence="2"/>
<reference evidence="2" key="1">
    <citation type="submission" date="2020-02" db="EMBL/GenBank/DDBJ databases">
        <authorList>
            <person name="Meier V. D."/>
        </authorList>
    </citation>
    <scope>NUCLEOTIDE SEQUENCE</scope>
    <source>
        <strain evidence="2">AVDCRST_MAG31</strain>
    </source>
</reference>
<dbReference type="EMBL" id="CADCWA010000022">
    <property type="protein sequence ID" value="CAA9500678.1"/>
    <property type="molecule type" value="Genomic_DNA"/>
</dbReference>
<feature type="non-terminal residue" evidence="2">
    <location>
        <position position="153"/>
    </location>
</feature>
<organism evidence="2">
    <name type="scientific">uncultured Sphingomonas sp</name>
    <dbReference type="NCBI Taxonomy" id="158754"/>
    <lineage>
        <taxon>Bacteria</taxon>
        <taxon>Pseudomonadati</taxon>
        <taxon>Pseudomonadota</taxon>
        <taxon>Alphaproteobacteria</taxon>
        <taxon>Sphingomonadales</taxon>
        <taxon>Sphingomonadaceae</taxon>
        <taxon>Sphingomonas</taxon>
        <taxon>environmental samples</taxon>
    </lineage>
</organism>
<proteinExistence type="predicted"/>
<keyword evidence="2" id="KW-0808">Transferase</keyword>
<evidence type="ECO:0000256" key="1">
    <source>
        <dbReference type="SAM" id="MobiDB-lite"/>
    </source>
</evidence>
<accession>A0A6J4SK45</accession>
<feature type="compositionally biased region" description="Basic residues" evidence="1">
    <location>
        <begin position="68"/>
        <end position="82"/>
    </location>
</feature>
<protein>
    <submittedName>
        <fullName evidence="2">1-deoxy-D-xylulose 5-phosphate synthase</fullName>
        <ecNumber evidence="2">2.2.1.7</ecNumber>
    </submittedName>
</protein>
<name>A0A6J4SK45_9SPHN</name>
<evidence type="ECO:0000313" key="2">
    <source>
        <dbReference type="EMBL" id="CAA9500678.1"/>
    </source>
</evidence>
<gene>
    <name evidence="2" type="ORF">AVDCRST_MAG31-356</name>
</gene>
<feature type="non-terminal residue" evidence="2">
    <location>
        <position position="1"/>
    </location>
</feature>
<feature type="compositionally biased region" description="Basic residues" evidence="1">
    <location>
        <begin position="144"/>
        <end position="153"/>
    </location>
</feature>
<feature type="compositionally biased region" description="Basic residues" evidence="1">
    <location>
        <begin position="90"/>
        <end position="100"/>
    </location>
</feature>
<dbReference type="AlphaFoldDB" id="A0A6J4SK45"/>
<sequence length="153" mass="16234">RAARDRPRAGGPRGKDRGDPVARDAAGRSAESRGPAGGHGPQHHRCRPALRQATGRGADPPPADHPRGGGHGRGGRGRRVRRPCADAGQRRRADRRRPQAPHHAPARPLPGPGQAGQAIRRSRPQRSAHRRHGLEGAAAEQRRRGAGGKRAGL</sequence>